<dbReference type="STRING" id="2325.TKV_c21900"/>
<dbReference type="OrthoDB" id="9804940at2"/>
<dbReference type="RefSeq" id="WP_049685913.1">
    <property type="nucleotide sequence ID" value="NZ_CP009170.1"/>
</dbReference>
<dbReference type="EC" id="3.1.3.87" evidence="6"/>
<dbReference type="PANTHER" id="PTHR43344">
    <property type="entry name" value="PHOSPHOSERINE PHOSPHATASE"/>
    <property type="match status" value="1"/>
</dbReference>
<keyword evidence="7" id="KW-1185">Reference proteome</keyword>
<gene>
    <name evidence="6" type="primary">mtnX</name>
    <name evidence="6" type="ORF">TKV_c21900</name>
</gene>
<dbReference type="GO" id="GO:0005737">
    <property type="term" value="C:cytoplasm"/>
    <property type="evidence" value="ECO:0007669"/>
    <property type="project" value="TreeGrafter"/>
</dbReference>
<dbReference type="GO" id="GO:0000287">
    <property type="term" value="F:magnesium ion binding"/>
    <property type="evidence" value="ECO:0007669"/>
    <property type="project" value="TreeGrafter"/>
</dbReference>
<dbReference type="eggNOG" id="COG4359">
    <property type="taxonomic scope" value="Bacteria"/>
</dbReference>
<organism evidence="6 7">
    <name type="scientific">Thermoanaerobacter kivui</name>
    <name type="common">Acetogenium kivui</name>
    <dbReference type="NCBI Taxonomy" id="2325"/>
    <lineage>
        <taxon>Bacteria</taxon>
        <taxon>Bacillati</taxon>
        <taxon>Bacillota</taxon>
        <taxon>Clostridia</taxon>
        <taxon>Thermoanaerobacterales</taxon>
        <taxon>Thermoanaerobacteraceae</taxon>
        <taxon>Thermoanaerobacter</taxon>
    </lineage>
</organism>
<evidence type="ECO:0000256" key="2">
    <source>
        <dbReference type="ARBA" id="ARBA00009184"/>
    </source>
</evidence>
<evidence type="ECO:0000313" key="6">
    <source>
        <dbReference type="EMBL" id="AIS53319.1"/>
    </source>
</evidence>
<evidence type="ECO:0000313" key="7">
    <source>
        <dbReference type="Proteomes" id="UP000029669"/>
    </source>
</evidence>
<dbReference type="Proteomes" id="UP000029669">
    <property type="component" value="Chromosome"/>
</dbReference>
<dbReference type="Pfam" id="PF06888">
    <property type="entry name" value="Put_Phosphatase"/>
    <property type="match status" value="1"/>
</dbReference>
<dbReference type="Gene3D" id="3.40.50.1000">
    <property type="entry name" value="HAD superfamily/HAD-like"/>
    <property type="match status" value="1"/>
</dbReference>
<dbReference type="HOGENOM" id="CLU_058495_2_0_9"/>
<dbReference type="SUPFAM" id="SSF56784">
    <property type="entry name" value="HAD-like"/>
    <property type="match status" value="1"/>
</dbReference>
<proteinExistence type="inferred from homology"/>
<sequence>MKKVFLIDFDGTVTKVDTVDLMVKKFAKDGWQYYEELWEKGEMSTEECAIETLKLMEMDEKRLLDLLYTIEIDDYFMEFLEFCSTKGYEVVIVSDGYDFNIKAIMEKYRFNVKFYSNKLWFEDGKIKVDFPYKSRDCNKCGMCKLEVLKRYKSRGYYVVYIGDGYSDLCVAKHADEVFAKDVLEKYCRENGIPHIPFKNFGDIIEKIKAINLMAVYRLNNWR</sequence>
<dbReference type="Gene3D" id="3.90.1470.20">
    <property type="match status" value="1"/>
</dbReference>
<keyword evidence="5" id="KW-0460">Magnesium</keyword>
<name>A0A097AU27_THEKI</name>
<comment type="similarity">
    <text evidence="2">Belongs to the HAD-like hydrolase superfamily. SerB family.</text>
</comment>
<keyword evidence="4 6" id="KW-0378">Hydrolase</keyword>
<dbReference type="KEGG" id="tki:TKV_c21900"/>
<evidence type="ECO:0000256" key="3">
    <source>
        <dbReference type="ARBA" id="ARBA00022723"/>
    </source>
</evidence>
<evidence type="ECO:0000256" key="4">
    <source>
        <dbReference type="ARBA" id="ARBA00022801"/>
    </source>
</evidence>
<dbReference type="InterPro" id="IPR050582">
    <property type="entry name" value="HAD-like_SerB"/>
</dbReference>
<dbReference type="EMBL" id="CP009170">
    <property type="protein sequence ID" value="AIS53319.1"/>
    <property type="molecule type" value="Genomic_DNA"/>
</dbReference>
<dbReference type="InterPro" id="IPR006384">
    <property type="entry name" value="HAD_hydro_PyrdxlP_Pase-like"/>
</dbReference>
<dbReference type="InterPro" id="IPR036412">
    <property type="entry name" value="HAD-like_sf"/>
</dbReference>
<dbReference type="InterPro" id="IPR023214">
    <property type="entry name" value="HAD_sf"/>
</dbReference>
<evidence type="ECO:0000256" key="1">
    <source>
        <dbReference type="ARBA" id="ARBA00001946"/>
    </source>
</evidence>
<protein>
    <submittedName>
        <fullName evidence="6">2-hydroxy-3-keto-5-methylthiopentenyl-1-phosphate phosphatase MtnX</fullName>
        <ecNumber evidence="6">3.1.3.87</ecNumber>
    </submittedName>
</protein>
<dbReference type="AlphaFoldDB" id="A0A097AU27"/>
<reference evidence="7" key="1">
    <citation type="journal article" date="2015" name="Genome Announc.">
        <title>Whole-Genome Sequences of 80 Environmental and Clinical Isolates of Burkholderia pseudomallei.</title>
        <authorList>
            <person name="Johnson S.L."/>
            <person name="Baker A.L."/>
            <person name="Chain P.S."/>
            <person name="Currie B.J."/>
            <person name="Daligault H.E."/>
            <person name="Davenport K.W."/>
            <person name="Davis C.B."/>
            <person name="Inglis T.J."/>
            <person name="Kaestli M."/>
            <person name="Koren S."/>
            <person name="Mayo M."/>
            <person name="Merritt A.J."/>
            <person name="Price E.P."/>
            <person name="Sarovich D.S."/>
            <person name="Warner J."/>
            <person name="Rosovitz M.J."/>
        </authorList>
    </citation>
    <scope>NUCLEOTIDE SEQUENCE [LARGE SCALE GENOMIC DNA]</scope>
    <source>
        <strain evidence="7">DSM 2030</strain>
    </source>
</reference>
<accession>A0A097AU27</accession>
<dbReference type="NCBIfam" id="TIGR01488">
    <property type="entry name" value="HAD-SF-IB"/>
    <property type="match status" value="1"/>
</dbReference>
<dbReference type="GO" id="GO:0006564">
    <property type="term" value="P:L-serine biosynthetic process"/>
    <property type="evidence" value="ECO:0007669"/>
    <property type="project" value="TreeGrafter"/>
</dbReference>
<evidence type="ECO:0000256" key="5">
    <source>
        <dbReference type="ARBA" id="ARBA00022842"/>
    </source>
</evidence>
<comment type="cofactor">
    <cofactor evidence="1">
        <name>Mg(2+)</name>
        <dbReference type="ChEBI" id="CHEBI:18420"/>
    </cofactor>
</comment>
<dbReference type="NCBIfam" id="TIGR01489">
    <property type="entry name" value="DKMTPPase-SF"/>
    <property type="match status" value="1"/>
</dbReference>
<dbReference type="InterPro" id="IPR016965">
    <property type="entry name" value="Pase_PHOSPHO-typ"/>
</dbReference>
<keyword evidence="3" id="KW-0479">Metal-binding</keyword>
<dbReference type="GO" id="GO:0036424">
    <property type="term" value="F:L-phosphoserine phosphatase activity"/>
    <property type="evidence" value="ECO:0007669"/>
    <property type="project" value="TreeGrafter"/>
</dbReference>
<dbReference type="PANTHER" id="PTHR43344:SF21">
    <property type="entry name" value="POLYOL PHOSPHATE PHOSPHATASE PYP1"/>
    <property type="match status" value="1"/>
</dbReference>
<dbReference type="GO" id="GO:0043716">
    <property type="term" value="F:2-hydroxy-3-keto-5-methylthiopentenyl-1-phosphate phosphatase activity"/>
    <property type="evidence" value="ECO:0007669"/>
    <property type="project" value="UniProtKB-EC"/>
</dbReference>